<keyword evidence="3" id="KW-1185">Reference proteome</keyword>
<comment type="caution">
    <text evidence="2">The sequence shown here is derived from an EMBL/GenBank/DDBJ whole genome shotgun (WGS) entry which is preliminary data.</text>
</comment>
<proteinExistence type="predicted"/>
<sequence>MTAACHAQDILPASPPPAGAPSQAALDDLLAPLPAATAALARRVVALVAAHPGLSGEVKTGWKSVNFRHGRAGHVCAVFPHPDRVSLYFEQGRLLDNGHGLFQGEGLKKGRFIRMLPGAEIPIDIIGILIGEAIALLD</sequence>
<gene>
    <name evidence="2" type="ORF">GCM10007913_35900</name>
</gene>
<evidence type="ECO:0008006" key="4">
    <source>
        <dbReference type="Google" id="ProtNLM"/>
    </source>
</evidence>
<reference evidence="2" key="2">
    <citation type="submission" date="2023-01" db="EMBL/GenBank/DDBJ databases">
        <title>Draft genome sequence of Devosia yakushimensis strain NBRC 103855.</title>
        <authorList>
            <person name="Sun Q."/>
            <person name="Mori K."/>
        </authorList>
    </citation>
    <scope>NUCLEOTIDE SEQUENCE</scope>
    <source>
        <strain evidence="2">NBRC 103855</strain>
    </source>
</reference>
<accession>A0ABQ5UKD7</accession>
<evidence type="ECO:0000313" key="3">
    <source>
        <dbReference type="Proteomes" id="UP001161406"/>
    </source>
</evidence>
<feature type="region of interest" description="Disordered" evidence="1">
    <location>
        <begin position="1"/>
        <end position="21"/>
    </location>
</feature>
<name>A0ABQ5UKD7_9HYPH</name>
<dbReference type="RefSeq" id="WP_284393187.1">
    <property type="nucleotide sequence ID" value="NZ_BSNG01000002.1"/>
</dbReference>
<dbReference type="Proteomes" id="UP001161406">
    <property type="component" value="Unassembled WGS sequence"/>
</dbReference>
<protein>
    <recommendedName>
        <fullName evidence="4">YdhG-like domain-containing protein</fullName>
    </recommendedName>
</protein>
<organism evidence="2 3">
    <name type="scientific">Devosia yakushimensis</name>
    <dbReference type="NCBI Taxonomy" id="470028"/>
    <lineage>
        <taxon>Bacteria</taxon>
        <taxon>Pseudomonadati</taxon>
        <taxon>Pseudomonadota</taxon>
        <taxon>Alphaproteobacteria</taxon>
        <taxon>Hyphomicrobiales</taxon>
        <taxon>Devosiaceae</taxon>
        <taxon>Devosia</taxon>
    </lineage>
</organism>
<dbReference type="EMBL" id="BSNG01000002">
    <property type="protein sequence ID" value="GLQ11658.1"/>
    <property type="molecule type" value="Genomic_DNA"/>
</dbReference>
<reference evidence="2" key="1">
    <citation type="journal article" date="2014" name="Int. J. Syst. Evol. Microbiol.">
        <title>Complete genome of a new Firmicutes species belonging to the dominant human colonic microbiota ('Ruminococcus bicirculans') reveals two chromosomes and a selective capacity to utilize plant glucans.</title>
        <authorList>
            <consortium name="NISC Comparative Sequencing Program"/>
            <person name="Wegmann U."/>
            <person name="Louis P."/>
            <person name="Goesmann A."/>
            <person name="Henrissat B."/>
            <person name="Duncan S.H."/>
            <person name="Flint H.J."/>
        </authorList>
    </citation>
    <scope>NUCLEOTIDE SEQUENCE</scope>
    <source>
        <strain evidence="2">NBRC 103855</strain>
    </source>
</reference>
<evidence type="ECO:0000256" key="1">
    <source>
        <dbReference type="SAM" id="MobiDB-lite"/>
    </source>
</evidence>
<evidence type="ECO:0000313" key="2">
    <source>
        <dbReference type="EMBL" id="GLQ11658.1"/>
    </source>
</evidence>